<dbReference type="RefSeq" id="WP_124998062.1">
    <property type="nucleotide sequence ID" value="NZ_BHYK01000003.1"/>
</dbReference>
<keyword evidence="1" id="KW-1005">Bacterial flagellum biogenesis</keyword>
<dbReference type="EMBL" id="BHYK01000003">
    <property type="protein sequence ID" value="GCD09030.1"/>
    <property type="molecule type" value="Genomic_DNA"/>
</dbReference>
<proteinExistence type="predicted"/>
<gene>
    <name evidence="3" type="ORF">Ctaglu_06530</name>
</gene>
<dbReference type="OrthoDB" id="1755640at2"/>
<comment type="caution">
    <text evidence="3">The sequence shown here is derived from an EMBL/GenBank/DDBJ whole genome shotgun (WGS) entry which is preliminary data.</text>
</comment>
<dbReference type="AlphaFoldDB" id="A0A401UHK1"/>
<evidence type="ECO:0000256" key="1">
    <source>
        <dbReference type="ARBA" id="ARBA00022795"/>
    </source>
</evidence>
<accession>A0A401UHK1</accession>
<dbReference type="SUPFAM" id="SSF140566">
    <property type="entry name" value="FlgN-like"/>
    <property type="match status" value="1"/>
</dbReference>
<evidence type="ECO:0000313" key="4">
    <source>
        <dbReference type="Proteomes" id="UP000287872"/>
    </source>
</evidence>
<dbReference type="InterPro" id="IPR007809">
    <property type="entry name" value="FlgN-like"/>
</dbReference>
<name>A0A401UHK1_9CLOT</name>
<dbReference type="Proteomes" id="UP000287872">
    <property type="component" value="Unassembled WGS sequence"/>
</dbReference>
<evidence type="ECO:0008006" key="5">
    <source>
        <dbReference type="Google" id="ProtNLM"/>
    </source>
</evidence>
<sequence length="136" mass="16012">MKDKLNVVMIQEIEAVAVLLVELEEQHKYIIDKDIFGMEACINKIKEANKNIAHMEVQRRELTESRDMMELIEKFKDAELENNYYKIKNLLQQVVLQKDTNQLLIRQGLNFTNRILNVLSPVRETITYNGYGKVKK</sequence>
<dbReference type="Gene3D" id="1.20.58.300">
    <property type="entry name" value="FlgN-like"/>
    <property type="match status" value="1"/>
</dbReference>
<dbReference type="InterPro" id="IPR036679">
    <property type="entry name" value="FlgN-like_sf"/>
</dbReference>
<reference evidence="3 4" key="1">
    <citation type="submission" date="2018-11" db="EMBL/GenBank/DDBJ databases">
        <title>Genome sequencing and assembly of Clostridium tagluense strain A121.</title>
        <authorList>
            <person name="Murakami T."/>
            <person name="Segawa T."/>
            <person name="Shcherbakova V.A."/>
            <person name="Mori H."/>
            <person name="Yoshimura Y."/>
        </authorList>
    </citation>
    <scope>NUCLEOTIDE SEQUENCE [LARGE SCALE GENOMIC DNA]</scope>
    <source>
        <strain evidence="3 4">A121</strain>
    </source>
</reference>
<evidence type="ECO:0000313" key="3">
    <source>
        <dbReference type="EMBL" id="GCD09030.1"/>
    </source>
</evidence>
<keyword evidence="2" id="KW-0175">Coiled coil</keyword>
<keyword evidence="4" id="KW-1185">Reference proteome</keyword>
<protein>
    <recommendedName>
        <fullName evidence="5">Flagellar protein FlgN</fullName>
    </recommendedName>
</protein>
<dbReference type="Pfam" id="PF05130">
    <property type="entry name" value="FlgN"/>
    <property type="match status" value="1"/>
</dbReference>
<feature type="coiled-coil region" evidence="2">
    <location>
        <begin position="38"/>
        <end position="65"/>
    </location>
</feature>
<evidence type="ECO:0000256" key="2">
    <source>
        <dbReference type="SAM" id="Coils"/>
    </source>
</evidence>
<dbReference type="GO" id="GO:0044780">
    <property type="term" value="P:bacterial-type flagellum assembly"/>
    <property type="evidence" value="ECO:0007669"/>
    <property type="project" value="InterPro"/>
</dbReference>
<organism evidence="3 4">
    <name type="scientific">Clostridium tagluense</name>
    <dbReference type="NCBI Taxonomy" id="360422"/>
    <lineage>
        <taxon>Bacteria</taxon>
        <taxon>Bacillati</taxon>
        <taxon>Bacillota</taxon>
        <taxon>Clostridia</taxon>
        <taxon>Eubacteriales</taxon>
        <taxon>Clostridiaceae</taxon>
        <taxon>Clostridium</taxon>
    </lineage>
</organism>